<evidence type="ECO:0008006" key="3">
    <source>
        <dbReference type="Google" id="ProtNLM"/>
    </source>
</evidence>
<dbReference type="Pfam" id="PF00300">
    <property type="entry name" value="His_Phos_1"/>
    <property type="match status" value="1"/>
</dbReference>
<dbReference type="Gene3D" id="3.40.50.1240">
    <property type="entry name" value="Phosphoglycerate mutase-like"/>
    <property type="match status" value="1"/>
</dbReference>
<dbReference type="AlphaFoldDB" id="A0A9W8B7U0"/>
<dbReference type="PANTHER" id="PTHR16469">
    <property type="entry name" value="UBIQUITIN-ASSOCIATED AND SH3 DOMAIN-CONTAINING BA-RELATED"/>
    <property type="match status" value="1"/>
</dbReference>
<keyword evidence="2" id="KW-1185">Reference proteome</keyword>
<dbReference type="InterPro" id="IPR051710">
    <property type="entry name" value="Phosphatase_SH3-domain"/>
</dbReference>
<gene>
    <name evidence="1" type="ORF">H4R34_001767</name>
</gene>
<evidence type="ECO:0000313" key="1">
    <source>
        <dbReference type="EMBL" id="KAJ1982292.1"/>
    </source>
</evidence>
<dbReference type="EMBL" id="JANBQB010000095">
    <property type="protein sequence ID" value="KAJ1982292.1"/>
    <property type="molecule type" value="Genomic_DNA"/>
</dbReference>
<dbReference type="OrthoDB" id="433124at2759"/>
<comment type="caution">
    <text evidence="1">The sequence shown here is derived from an EMBL/GenBank/DDBJ whole genome shotgun (WGS) entry which is preliminary data.</text>
</comment>
<dbReference type="InterPro" id="IPR013078">
    <property type="entry name" value="His_Pase_superF_clade-1"/>
</dbReference>
<sequence>MALLQATQAAVQYKEKYSHRATQPSPAHAVPDVCFYFVRHGERRDHVDPSWADSTPRPYDPPLSDEGIEQAYVTGRFLHDLEREGAHREKAASPLYWVFTSPFLRCVQTAGHIIRGLKSCTTAGASPAGPGTSHIDASSPPRLHLEPGLGEWMSDQYFTAPIDEDLVATRHQELAQGAGTHPISARYGVSWDYQPLITELAAYPESFPDLATRIEQTLSGLVRQVMHRAQQVACSSAPQRVVVVLVTHGACINKLLWATTRQFRIDFPDYCCLTRACLRPAPFQPSTGTIPALERLPYQAFESKPRVLALTDTSNLDLPPLEWHVDAQVYAGHLKL</sequence>
<dbReference type="CDD" id="cd07067">
    <property type="entry name" value="HP_PGM_like"/>
    <property type="match status" value="1"/>
</dbReference>
<dbReference type="SUPFAM" id="SSF53254">
    <property type="entry name" value="Phosphoglycerate mutase-like"/>
    <property type="match status" value="1"/>
</dbReference>
<organism evidence="1 2">
    <name type="scientific">Dimargaris verticillata</name>
    <dbReference type="NCBI Taxonomy" id="2761393"/>
    <lineage>
        <taxon>Eukaryota</taxon>
        <taxon>Fungi</taxon>
        <taxon>Fungi incertae sedis</taxon>
        <taxon>Zoopagomycota</taxon>
        <taxon>Kickxellomycotina</taxon>
        <taxon>Dimargaritomycetes</taxon>
        <taxon>Dimargaritales</taxon>
        <taxon>Dimargaritaceae</taxon>
        <taxon>Dimargaris</taxon>
    </lineage>
</organism>
<dbReference type="PANTHER" id="PTHR16469:SF27">
    <property type="entry name" value="UBIQUITIN-ASSOCIATED AND SH3 DOMAIN-CONTAINING BA-RELATED"/>
    <property type="match status" value="1"/>
</dbReference>
<evidence type="ECO:0000313" key="2">
    <source>
        <dbReference type="Proteomes" id="UP001151582"/>
    </source>
</evidence>
<reference evidence="1" key="1">
    <citation type="submission" date="2022-07" db="EMBL/GenBank/DDBJ databases">
        <title>Phylogenomic reconstructions and comparative analyses of Kickxellomycotina fungi.</title>
        <authorList>
            <person name="Reynolds N.K."/>
            <person name="Stajich J.E."/>
            <person name="Barry K."/>
            <person name="Grigoriev I.V."/>
            <person name="Crous P."/>
            <person name="Smith M.E."/>
        </authorList>
    </citation>
    <scope>NUCLEOTIDE SEQUENCE</scope>
    <source>
        <strain evidence="1">RSA 567</strain>
    </source>
</reference>
<dbReference type="SMART" id="SM00855">
    <property type="entry name" value="PGAM"/>
    <property type="match status" value="1"/>
</dbReference>
<dbReference type="InterPro" id="IPR029033">
    <property type="entry name" value="His_PPase_superfam"/>
</dbReference>
<protein>
    <recommendedName>
        <fullName evidence="3">Histidine phosphatase superfamily</fullName>
    </recommendedName>
</protein>
<accession>A0A9W8B7U0</accession>
<name>A0A9W8B7U0_9FUNG</name>
<proteinExistence type="predicted"/>
<dbReference type="Proteomes" id="UP001151582">
    <property type="component" value="Unassembled WGS sequence"/>
</dbReference>